<dbReference type="GO" id="GO:0006508">
    <property type="term" value="P:proteolysis"/>
    <property type="evidence" value="ECO:0007669"/>
    <property type="project" value="UniProtKB-KW"/>
</dbReference>
<name>A0A147F8A1_MICTE</name>
<dbReference type="CDD" id="cd19501">
    <property type="entry name" value="RecA-like_FtsH"/>
    <property type="match status" value="1"/>
</dbReference>
<comment type="caution">
    <text evidence="18">The sequence shown here is derived from an EMBL/GenBank/DDBJ whole genome shotgun (WGS) entry which is preliminary data.</text>
</comment>
<proteinExistence type="inferred from homology"/>
<dbReference type="InterPro" id="IPR003960">
    <property type="entry name" value="ATPase_AAA_CS"/>
</dbReference>
<evidence type="ECO:0000259" key="17">
    <source>
        <dbReference type="SMART" id="SM00382"/>
    </source>
</evidence>
<comment type="similarity">
    <text evidence="15">Belongs to the AAA ATPase family.</text>
</comment>
<dbReference type="PATRIC" id="fig|2033.7.peg.2192"/>
<evidence type="ECO:0000256" key="16">
    <source>
        <dbReference type="SAM" id="Phobius"/>
    </source>
</evidence>
<dbReference type="InterPro" id="IPR041569">
    <property type="entry name" value="AAA_lid_3"/>
</dbReference>
<dbReference type="GO" id="GO:0005524">
    <property type="term" value="F:ATP binding"/>
    <property type="evidence" value="ECO:0007669"/>
    <property type="project" value="UniProtKB-KW"/>
</dbReference>
<evidence type="ECO:0000256" key="14">
    <source>
        <dbReference type="ARBA" id="ARBA00061570"/>
    </source>
</evidence>
<evidence type="ECO:0000256" key="12">
    <source>
        <dbReference type="ARBA" id="ARBA00023049"/>
    </source>
</evidence>
<evidence type="ECO:0000256" key="2">
    <source>
        <dbReference type="ARBA" id="ARBA00004370"/>
    </source>
</evidence>
<dbReference type="Proteomes" id="UP000072189">
    <property type="component" value="Unassembled WGS sequence"/>
</dbReference>
<comment type="subcellular location">
    <subcellularLocation>
        <location evidence="2">Membrane</location>
    </subcellularLocation>
</comment>
<evidence type="ECO:0000256" key="8">
    <source>
        <dbReference type="ARBA" id="ARBA00022801"/>
    </source>
</evidence>
<dbReference type="NCBIfam" id="TIGR01241">
    <property type="entry name" value="FtsH_fam"/>
    <property type="match status" value="1"/>
</dbReference>
<evidence type="ECO:0000256" key="3">
    <source>
        <dbReference type="ARBA" id="ARBA00010044"/>
    </source>
</evidence>
<gene>
    <name evidence="18" type="ORF">RSA3_07645</name>
</gene>
<keyword evidence="8" id="KW-0378">Hydrolase</keyword>
<dbReference type="GO" id="GO:0005886">
    <property type="term" value="C:plasma membrane"/>
    <property type="evidence" value="ECO:0007669"/>
    <property type="project" value="TreeGrafter"/>
</dbReference>
<reference evidence="18 19" key="1">
    <citation type="journal article" date="2016" name="Front. Microbiol.">
        <title>Genomic Resource of Rice Seed Associated Bacteria.</title>
        <authorList>
            <person name="Midha S."/>
            <person name="Bansal K."/>
            <person name="Sharma S."/>
            <person name="Kumar N."/>
            <person name="Patil P.P."/>
            <person name="Chaudhry V."/>
            <person name="Patil P.B."/>
        </authorList>
    </citation>
    <scope>NUCLEOTIDE SEQUENCE [LARGE SCALE GENOMIC DNA]</scope>
    <source>
        <strain evidence="18 19">RSA3</strain>
    </source>
</reference>
<evidence type="ECO:0000313" key="18">
    <source>
        <dbReference type="EMBL" id="KTS12798.1"/>
    </source>
</evidence>
<comment type="similarity">
    <text evidence="14">In the central section; belongs to the AAA ATPase family.</text>
</comment>
<dbReference type="InterPro" id="IPR003593">
    <property type="entry name" value="AAA+_ATPase"/>
</dbReference>
<comment type="similarity">
    <text evidence="3">In the C-terminal section; belongs to the peptidase M41 family.</text>
</comment>
<keyword evidence="9" id="KW-0862">Zinc</keyword>
<feature type="transmembrane region" description="Helical" evidence="16">
    <location>
        <begin position="12"/>
        <end position="31"/>
    </location>
</feature>
<keyword evidence="18" id="KW-0131">Cell cycle</keyword>
<evidence type="ECO:0000256" key="5">
    <source>
        <dbReference type="ARBA" id="ARBA00022692"/>
    </source>
</evidence>
<keyword evidence="6" id="KW-0479">Metal-binding</keyword>
<keyword evidence="4" id="KW-0645">Protease</keyword>
<dbReference type="GO" id="GO:0004222">
    <property type="term" value="F:metalloendopeptidase activity"/>
    <property type="evidence" value="ECO:0007669"/>
    <property type="project" value="InterPro"/>
</dbReference>
<dbReference type="Pfam" id="PF00004">
    <property type="entry name" value="AAA"/>
    <property type="match status" value="1"/>
</dbReference>
<comment type="cofactor">
    <cofactor evidence="1">
        <name>Zn(2+)</name>
        <dbReference type="ChEBI" id="CHEBI:29105"/>
    </cofactor>
</comment>
<evidence type="ECO:0000256" key="15">
    <source>
        <dbReference type="RuleBase" id="RU003651"/>
    </source>
</evidence>
<evidence type="ECO:0000256" key="7">
    <source>
        <dbReference type="ARBA" id="ARBA00022741"/>
    </source>
</evidence>
<dbReference type="GO" id="GO:0030163">
    <property type="term" value="P:protein catabolic process"/>
    <property type="evidence" value="ECO:0007669"/>
    <property type="project" value="TreeGrafter"/>
</dbReference>
<evidence type="ECO:0000256" key="1">
    <source>
        <dbReference type="ARBA" id="ARBA00001947"/>
    </source>
</evidence>
<dbReference type="Pfam" id="PF17862">
    <property type="entry name" value="AAA_lid_3"/>
    <property type="match status" value="1"/>
</dbReference>
<evidence type="ECO:0000256" key="13">
    <source>
        <dbReference type="ARBA" id="ARBA00023136"/>
    </source>
</evidence>
<dbReference type="Gene3D" id="1.10.8.60">
    <property type="match status" value="1"/>
</dbReference>
<keyword evidence="11 16" id="KW-1133">Transmembrane helix</keyword>
<keyword evidence="5 16" id="KW-0812">Transmembrane</keyword>
<keyword evidence="18" id="KW-0132">Cell division</keyword>
<dbReference type="FunFam" id="1.10.8.60:FF:000001">
    <property type="entry name" value="ATP-dependent zinc metalloprotease FtsH"/>
    <property type="match status" value="1"/>
</dbReference>
<dbReference type="AlphaFoldDB" id="A0A147F8A1"/>
<dbReference type="InterPro" id="IPR005936">
    <property type="entry name" value="FtsH"/>
</dbReference>
<dbReference type="Gene3D" id="3.40.50.300">
    <property type="entry name" value="P-loop containing nucleotide triphosphate hydrolases"/>
    <property type="match status" value="1"/>
</dbReference>
<accession>A0A147F8A1</accession>
<dbReference type="SUPFAM" id="SSF52540">
    <property type="entry name" value="P-loop containing nucleoside triphosphate hydrolases"/>
    <property type="match status" value="1"/>
</dbReference>
<evidence type="ECO:0000256" key="4">
    <source>
        <dbReference type="ARBA" id="ARBA00022670"/>
    </source>
</evidence>
<dbReference type="FunFam" id="3.40.50.300:FF:000001">
    <property type="entry name" value="ATP-dependent zinc metalloprotease FtsH"/>
    <property type="match status" value="1"/>
</dbReference>
<protein>
    <submittedName>
        <fullName evidence="18">Cell division protein FtsH</fullName>
    </submittedName>
</protein>
<dbReference type="PANTHER" id="PTHR23076:SF97">
    <property type="entry name" value="ATP-DEPENDENT ZINC METALLOPROTEASE YME1L1"/>
    <property type="match status" value="1"/>
</dbReference>
<evidence type="ECO:0000256" key="11">
    <source>
        <dbReference type="ARBA" id="ARBA00022989"/>
    </source>
</evidence>
<feature type="transmembrane region" description="Helical" evidence="16">
    <location>
        <begin position="115"/>
        <end position="133"/>
    </location>
</feature>
<sequence length="433" mass="46857">MDFKKITRNPIIYVLLVGLLLVIGFSLISNLSGARQISTKEGLDLLKGGTVTQVVTNDPDQRVDLTLSQPFEGANDVQFYYSQARANEVASAIDSAAPADGFNDIVPKPSWFDSILGLMIPLVLLGLLFWWLLSSAQGGGSKVMQFGKSRAKLVTKETPTVTFQDVAGSDEAIEELDEIKEFLKDPKKFEEVGARIPKGVLLYGPPGTGKTLLARAVAGEAGVPFYSISGSDFVEMFVGVGASRVRDLFNQAKESSPAIIFIDEIDAVGRHRGAGMGGGHDEREQTLNQMLVEMDGFDPKVNVIVIAATNRPDILDPALLRPGRFDRQIGVDAPDLKGRQRILEVHGRGKPLSDSVDLEVVARKTPGFTGADLANVLNEAALLTARSNAQLIDNRALDEAIDRVIAGPQRRTRVMKDKEKLITAYHEGGHALA</sequence>
<dbReference type="EMBL" id="LDRV01000043">
    <property type="protein sequence ID" value="KTS12798.1"/>
    <property type="molecule type" value="Genomic_DNA"/>
</dbReference>
<keyword evidence="13 16" id="KW-0472">Membrane</keyword>
<evidence type="ECO:0000256" key="10">
    <source>
        <dbReference type="ARBA" id="ARBA00022840"/>
    </source>
</evidence>
<dbReference type="InterPro" id="IPR027417">
    <property type="entry name" value="P-loop_NTPase"/>
</dbReference>
<dbReference type="GO" id="GO:0051301">
    <property type="term" value="P:cell division"/>
    <property type="evidence" value="ECO:0007669"/>
    <property type="project" value="UniProtKB-KW"/>
</dbReference>
<dbReference type="PROSITE" id="PS00674">
    <property type="entry name" value="AAA"/>
    <property type="match status" value="1"/>
</dbReference>
<keyword evidence="7 15" id="KW-0547">Nucleotide-binding</keyword>
<keyword evidence="10 15" id="KW-0067">ATP-binding</keyword>
<dbReference type="GO" id="GO:0016887">
    <property type="term" value="F:ATP hydrolysis activity"/>
    <property type="evidence" value="ECO:0007669"/>
    <property type="project" value="InterPro"/>
</dbReference>
<dbReference type="GO" id="GO:0046872">
    <property type="term" value="F:metal ion binding"/>
    <property type="evidence" value="ECO:0007669"/>
    <property type="project" value="UniProtKB-KW"/>
</dbReference>
<evidence type="ECO:0000256" key="6">
    <source>
        <dbReference type="ARBA" id="ARBA00022723"/>
    </source>
</evidence>
<evidence type="ECO:0000256" key="9">
    <source>
        <dbReference type="ARBA" id="ARBA00022833"/>
    </source>
</evidence>
<feature type="domain" description="AAA+ ATPase" evidence="17">
    <location>
        <begin position="196"/>
        <end position="335"/>
    </location>
</feature>
<dbReference type="PANTHER" id="PTHR23076">
    <property type="entry name" value="METALLOPROTEASE M41 FTSH"/>
    <property type="match status" value="1"/>
</dbReference>
<dbReference type="SMART" id="SM00382">
    <property type="entry name" value="AAA"/>
    <property type="match status" value="1"/>
</dbReference>
<keyword evidence="12" id="KW-0482">Metalloprotease</keyword>
<evidence type="ECO:0000313" key="19">
    <source>
        <dbReference type="Proteomes" id="UP000072189"/>
    </source>
</evidence>
<dbReference type="RefSeq" id="WP_153004707.1">
    <property type="nucleotide sequence ID" value="NZ_LDRS01000143.1"/>
</dbReference>
<dbReference type="InterPro" id="IPR003959">
    <property type="entry name" value="ATPase_AAA_core"/>
</dbReference>
<feature type="non-terminal residue" evidence="18">
    <location>
        <position position="433"/>
    </location>
</feature>
<dbReference type="GO" id="GO:0004176">
    <property type="term" value="F:ATP-dependent peptidase activity"/>
    <property type="evidence" value="ECO:0007669"/>
    <property type="project" value="InterPro"/>
</dbReference>
<organism evidence="18 19">
    <name type="scientific">Microbacterium testaceum</name>
    <name type="common">Aureobacterium testaceum</name>
    <name type="synonym">Brevibacterium testaceum</name>
    <dbReference type="NCBI Taxonomy" id="2033"/>
    <lineage>
        <taxon>Bacteria</taxon>
        <taxon>Bacillati</taxon>
        <taxon>Actinomycetota</taxon>
        <taxon>Actinomycetes</taxon>
        <taxon>Micrococcales</taxon>
        <taxon>Microbacteriaceae</taxon>
        <taxon>Microbacterium</taxon>
    </lineage>
</organism>